<dbReference type="Proteomes" id="UP001159427">
    <property type="component" value="Unassembled WGS sequence"/>
</dbReference>
<feature type="signal peptide" evidence="1">
    <location>
        <begin position="1"/>
        <end position="22"/>
    </location>
</feature>
<gene>
    <name evidence="2" type="ORF">PEVE_00004532</name>
</gene>
<feature type="chain" id="PRO_5046690341" evidence="1">
    <location>
        <begin position="23"/>
        <end position="182"/>
    </location>
</feature>
<protein>
    <submittedName>
        <fullName evidence="2">Uncharacterized protein</fullName>
    </submittedName>
</protein>
<evidence type="ECO:0000256" key="1">
    <source>
        <dbReference type="SAM" id="SignalP"/>
    </source>
</evidence>
<evidence type="ECO:0000313" key="3">
    <source>
        <dbReference type="Proteomes" id="UP001159427"/>
    </source>
</evidence>
<keyword evidence="1" id="KW-0732">Signal</keyword>
<sequence length="182" mass="20697">MELFKGIIAAIITVTLSSQTLCAPPQSKPTTIQILVTYVIPSKIANATYEMRNMYHFINSTSYLFEPPFSRFPPQINTQSCTLNQQLKDNLTIAYEKMDIFRSPLYMALSYEENQGPLHNLLAQMLWDISTGINATSVMLSRKMHKNTFPVPTTTTGNFMAQMNHIIRVYLQTLVQGNLLVR</sequence>
<reference evidence="2 3" key="1">
    <citation type="submission" date="2022-05" db="EMBL/GenBank/DDBJ databases">
        <authorList>
            <consortium name="Genoscope - CEA"/>
            <person name="William W."/>
        </authorList>
    </citation>
    <scope>NUCLEOTIDE SEQUENCE [LARGE SCALE GENOMIC DNA]</scope>
</reference>
<proteinExistence type="predicted"/>
<name>A0ABN8QI47_9CNID</name>
<dbReference type="EMBL" id="CALNXI010001282">
    <property type="protein sequence ID" value="CAH3163179.1"/>
    <property type="molecule type" value="Genomic_DNA"/>
</dbReference>
<comment type="caution">
    <text evidence="2">The sequence shown here is derived from an EMBL/GenBank/DDBJ whole genome shotgun (WGS) entry which is preliminary data.</text>
</comment>
<keyword evidence="3" id="KW-1185">Reference proteome</keyword>
<evidence type="ECO:0000313" key="2">
    <source>
        <dbReference type="EMBL" id="CAH3163179.1"/>
    </source>
</evidence>
<accession>A0ABN8QI47</accession>
<organism evidence="2 3">
    <name type="scientific">Porites evermanni</name>
    <dbReference type="NCBI Taxonomy" id="104178"/>
    <lineage>
        <taxon>Eukaryota</taxon>
        <taxon>Metazoa</taxon>
        <taxon>Cnidaria</taxon>
        <taxon>Anthozoa</taxon>
        <taxon>Hexacorallia</taxon>
        <taxon>Scleractinia</taxon>
        <taxon>Fungiina</taxon>
        <taxon>Poritidae</taxon>
        <taxon>Porites</taxon>
    </lineage>
</organism>